<dbReference type="OrthoDB" id="517375at2"/>
<dbReference type="Gene3D" id="3.10.450.50">
    <property type="match status" value="1"/>
</dbReference>
<dbReference type="EMBL" id="CP002959">
    <property type="protein sequence ID" value="AFM14698.1"/>
    <property type="molecule type" value="Genomic_DNA"/>
</dbReference>
<protein>
    <submittedName>
        <fullName evidence="2">Limonene-12-epoxide hydrolase</fullName>
    </submittedName>
</protein>
<dbReference type="AlphaFoldDB" id="I4BBP1"/>
<proteinExistence type="predicted"/>
<keyword evidence="2" id="KW-0378">Hydrolase</keyword>
<dbReference type="HOGENOM" id="CLU_125946_0_0_12"/>
<gene>
    <name evidence="2" type="ordered locus">Turpa_4064</name>
</gene>
<dbReference type="RefSeq" id="WP_014805174.1">
    <property type="nucleotide sequence ID" value="NC_018020.1"/>
</dbReference>
<organism evidence="2 3">
    <name type="scientific">Turneriella parva (strain ATCC BAA-1111 / DSM 21527 / NCTC 11395 / H)</name>
    <name type="common">Leptospira parva</name>
    <dbReference type="NCBI Taxonomy" id="869212"/>
    <lineage>
        <taxon>Bacteria</taxon>
        <taxon>Pseudomonadati</taxon>
        <taxon>Spirochaetota</taxon>
        <taxon>Spirochaetia</taxon>
        <taxon>Leptospirales</taxon>
        <taxon>Leptospiraceae</taxon>
        <taxon>Turneriella</taxon>
    </lineage>
</organism>
<dbReference type="STRING" id="869212.Turpa_4064"/>
<evidence type="ECO:0000259" key="1">
    <source>
        <dbReference type="Pfam" id="PF07858"/>
    </source>
</evidence>
<feature type="domain" description="Limonene-1,2-epoxide hydrolase" evidence="1">
    <location>
        <begin position="7"/>
        <end position="125"/>
    </location>
</feature>
<dbReference type="SUPFAM" id="SSF54427">
    <property type="entry name" value="NTF2-like"/>
    <property type="match status" value="1"/>
</dbReference>
<sequence length="143" mass="15750">MIKVETSATTVVEEFLHALETLDMATAEALLDDNVVYQNVPLPADRGKTAAIATLKNFMRIATAFEVRMHSIAERDGVVLTERTDILSGPGVHLEFWVCGTFTVKNGKITEWKDYFDILTVMGQIAKSSPGIAAAFVKSLFNR</sequence>
<reference evidence="2 3" key="1">
    <citation type="submission" date="2012-06" db="EMBL/GenBank/DDBJ databases">
        <title>The complete chromosome of genome of Turneriella parva DSM 21527.</title>
        <authorList>
            <consortium name="US DOE Joint Genome Institute (JGI-PGF)"/>
            <person name="Lucas S."/>
            <person name="Han J."/>
            <person name="Lapidus A."/>
            <person name="Bruce D."/>
            <person name="Goodwin L."/>
            <person name="Pitluck S."/>
            <person name="Peters L."/>
            <person name="Kyrpides N."/>
            <person name="Mavromatis K."/>
            <person name="Ivanova N."/>
            <person name="Mikhailova N."/>
            <person name="Chertkov O."/>
            <person name="Detter J.C."/>
            <person name="Tapia R."/>
            <person name="Han C."/>
            <person name="Land M."/>
            <person name="Hauser L."/>
            <person name="Markowitz V."/>
            <person name="Cheng J.-F."/>
            <person name="Hugenholtz P."/>
            <person name="Woyke T."/>
            <person name="Wu D."/>
            <person name="Gronow S."/>
            <person name="Wellnitz S."/>
            <person name="Brambilla E."/>
            <person name="Klenk H.-P."/>
            <person name="Eisen J.A."/>
        </authorList>
    </citation>
    <scope>NUCLEOTIDE SEQUENCE [LARGE SCALE GENOMIC DNA]</scope>
    <source>
        <strain evidence="3">ATCC BAA-1111 / DSM 21527 / NCTC 11395 / H</strain>
    </source>
</reference>
<name>I4BBP1_TURPD</name>
<dbReference type="InterPro" id="IPR013100">
    <property type="entry name" value="LEH"/>
</dbReference>
<dbReference type="Pfam" id="PF07858">
    <property type="entry name" value="LEH"/>
    <property type="match status" value="1"/>
</dbReference>
<dbReference type="PATRIC" id="fig|869212.3.peg.4099"/>
<dbReference type="GO" id="GO:0016787">
    <property type="term" value="F:hydrolase activity"/>
    <property type="evidence" value="ECO:0007669"/>
    <property type="project" value="UniProtKB-KW"/>
</dbReference>
<dbReference type="KEGG" id="tpx:Turpa_4064"/>
<accession>I4BBP1</accession>
<evidence type="ECO:0000313" key="3">
    <source>
        <dbReference type="Proteomes" id="UP000006048"/>
    </source>
</evidence>
<dbReference type="InterPro" id="IPR032710">
    <property type="entry name" value="NTF2-like_dom_sf"/>
</dbReference>
<dbReference type="Proteomes" id="UP000006048">
    <property type="component" value="Chromosome"/>
</dbReference>
<evidence type="ECO:0000313" key="2">
    <source>
        <dbReference type="EMBL" id="AFM14698.1"/>
    </source>
</evidence>
<keyword evidence="3" id="KW-1185">Reference proteome</keyword>